<feature type="compositionally biased region" description="Basic and acidic residues" evidence="1">
    <location>
        <begin position="1229"/>
        <end position="1240"/>
    </location>
</feature>
<comment type="caution">
    <text evidence="3">The sequence shown here is derived from an EMBL/GenBank/DDBJ whole genome shotgun (WGS) entry which is preliminary data.</text>
</comment>
<accession>A0AAE0EN68</accession>
<feature type="compositionally biased region" description="Pro residues" evidence="1">
    <location>
        <begin position="1301"/>
        <end position="1311"/>
    </location>
</feature>
<feature type="region of interest" description="Disordered" evidence="1">
    <location>
        <begin position="1"/>
        <end position="28"/>
    </location>
</feature>
<dbReference type="Proteomes" id="UP001190700">
    <property type="component" value="Unassembled WGS sequence"/>
</dbReference>
<feature type="region of interest" description="Disordered" evidence="1">
    <location>
        <begin position="1291"/>
        <end position="1315"/>
    </location>
</feature>
<feature type="domain" description="PCIF1 WW" evidence="2">
    <location>
        <begin position="753"/>
        <end position="887"/>
    </location>
</feature>
<feature type="region of interest" description="Disordered" evidence="1">
    <location>
        <begin position="598"/>
        <end position="634"/>
    </location>
</feature>
<evidence type="ECO:0000256" key="1">
    <source>
        <dbReference type="SAM" id="MobiDB-lite"/>
    </source>
</evidence>
<dbReference type="InterPro" id="IPR022035">
    <property type="entry name" value="PCIF1_WW"/>
</dbReference>
<dbReference type="EMBL" id="LGRX02035555">
    <property type="protein sequence ID" value="KAK3234129.1"/>
    <property type="molecule type" value="Genomic_DNA"/>
</dbReference>
<feature type="compositionally biased region" description="Basic and acidic residues" evidence="1">
    <location>
        <begin position="1351"/>
        <end position="1361"/>
    </location>
</feature>
<feature type="compositionally biased region" description="Low complexity" evidence="1">
    <location>
        <begin position="668"/>
        <end position="677"/>
    </location>
</feature>
<feature type="region of interest" description="Disordered" evidence="1">
    <location>
        <begin position="1229"/>
        <end position="1259"/>
    </location>
</feature>
<evidence type="ECO:0000313" key="4">
    <source>
        <dbReference type="Proteomes" id="UP001190700"/>
    </source>
</evidence>
<name>A0AAE0EN68_9CHLO</name>
<reference evidence="3 4" key="1">
    <citation type="journal article" date="2015" name="Genome Biol. Evol.">
        <title>Comparative Genomics of a Bacterivorous Green Alga Reveals Evolutionary Causalities and Consequences of Phago-Mixotrophic Mode of Nutrition.</title>
        <authorList>
            <person name="Burns J.A."/>
            <person name="Paasch A."/>
            <person name="Narechania A."/>
            <person name="Kim E."/>
        </authorList>
    </citation>
    <scope>NUCLEOTIDE SEQUENCE [LARGE SCALE GENOMIC DNA]</scope>
    <source>
        <strain evidence="3 4">PLY_AMNH</strain>
    </source>
</reference>
<dbReference type="Pfam" id="PF12237">
    <property type="entry name" value="PCIF1_WW"/>
    <property type="match status" value="1"/>
</dbReference>
<feature type="region of interest" description="Disordered" evidence="1">
    <location>
        <begin position="653"/>
        <end position="682"/>
    </location>
</feature>
<keyword evidence="4" id="KW-1185">Reference proteome</keyword>
<organism evidence="3 4">
    <name type="scientific">Cymbomonas tetramitiformis</name>
    <dbReference type="NCBI Taxonomy" id="36881"/>
    <lineage>
        <taxon>Eukaryota</taxon>
        <taxon>Viridiplantae</taxon>
        <taxon>Chlorophyta</taxon>
        <taxon>Pyramimonadophyceae</taxon>
        <taxon>Pyramimonadales</taxon>
        <taxon>Pyramimonadaceae</taxon>
        <taxon>Cymbomonas</taxon>
    </lineage>
</organism>
<evidence type="ECO:0000259" key="2">
    <source>
        <dbReference type="Pfam" id="PF12237"/>
    </source>
</evidence>
<protein>
    <recommendedName>
        <fullName evidence="2">PCIF1 WW domain-containing protein</fullName>
    </recommendedName>
</protein>
<feature type="region of interest" description="Disordered" evidence="1">
    <location>
        <begin position="1351"/>
        <end position="1412"/>
    </location>
</feature>
<proteinExistence type="predicted"/>
<sequence>MQNRGREQWQQRGRGPVGMDESREAEDRRNMHTIQKEFSAMEPATLAKFSDGAKIPLPLSSQFAQKRAKVVQRTKARANTTIDSAALEQLYSEELEDLRLKYTKRARGYPLERQHGVLDDQGHVRYTLLKNCTTIDGNNLDENGFPTDNYHITVGPLRAHPLKAVELLNQIETVIRILHEASADKKIICREAPPRPRFAAGRVANIDIKFPDTAFAVTALATTLPLIPLHCYPIGYGLFTQEDLAFPRVRIFNPSARGGTGGALLHIVSDELKGKDIHDLEVDLVLVEGVESALKGHRLQGRVAVKSANWVKLVMVSEEAAQKIENKTEVFHGLDNYEVQRVASVREVDKQAETEVAVVDGGNNIDPEFEAEALVCAVGDYFKKVLGAGVHLLPQLAVPTYPATNPKEVASYARYRQLHKGRLYTFIVTEDAYQHLVSQEDSQAKIGVVHTNMYFFIRPSDYSRNGKGRRGRQTRAAGITRDDAMVQALESKLGTFAEAVKAATNNRGDVSGEAESAIKDLGNQVKGLSEKVEKGFKDTVDNVKKVNASVDNVDKGVKQVIDLTSNVLTRQDKHLALADKQNKVADAMLQQLIAMNGATARTPTTGTGAGRRGSKRGAATPNSETGEDTDMDLTPAEAQHIKKLRKDSRKYWLGDHTRGRPGPHYMRETSPTSPTETNPEQDIADNREHHCQIRLEGELAHSYHRNGKYIGTLTKEKLGRLHERYTQAVGTAHNQNPHQSTLRTELWEDHRIRVSTFEEEVGHLLIRYPSKEEKEERKKNLQNHWTFPAQMQRALQQAFGISTELFASPLNVHHNTTTYYAKYDRDKVFGARGSAWTTYWMKLGAYQFNPEYTPQDLKKTLDFAIATTTTQDPVFGVGVYPTYEKTPYRKLYNTHAGHLVHELFEIPQGKFTFLPPDHWMGSTHQQAKQCNGNLRVLIVANKAGWQAHCGDPDAAAEYISRALTTCPQSKVCTTRAVKQPAREANLHDVNAPNQERHTQSVDCVVDTRPWQRYELLEVKLKDMMNARGRMCNTRPHVRNDLCAQCYNVHTAVETWWEDNHLHTEEGPTKWELLPGSRGGKWNIHPPTIQQVTDTNTLHTKHERQANAQTVWDKVARSKIVRYPTDFRITGNERADEAVKQACTTGTLTEAWDNDETIKVKPMVPDGDSGSRELKGKLAVQKYVTTLLREGQAQGENRLSTKIAELQGEPTTWTHQPKKEHVFRWEAHHDQAAQTEEERTKIRNPTLNSQQRADQARDDEDKRIKDMMEQQKDEEMLQIQEVEEQHEPWEGMDQTAHNQGGNPPPAEAPPQPSEEEEIFEKLNELVERQEAPQEEQNEEEIFERLNEFIEHQETTQRELERKRQTHHNRVTEESRVHATMTDPAPRTRWNQQKHDMTNHRMRNRNAPPVKEGKVTKSWLDKTMEHLKGDKPLHKIANDFWKRATYAVRKTILKCRRRILSAQDYEKAKNSTKGSGKCTLEGCGHPGVDYAKGFLMRVGHALGGCNSPRMRGMFSDRADAHADELKHIQRCT</sequence>
<evidence type="ECO:0000313" key="3">
    <source>
        <dbReference type="EMBL" id="KAK3234129.1"/>
    </source>
</evidence>
<gene>
    <name evidence="3" type="ORF">CYMTET_55618</name>
</gene>